<reference evidence="4 5" key="1">
    <citation type="submission" date="2024-04" db="EMBL/GenBank/DDBJ databases">
        <title>Novel species of the genus Ideonella isolated from streams.</title>
        <authorList>
            <person name="Lu H."/>
        </authorList>
    </citation>
    <scope>NUCLEOTIDE SEQUENCE [LARGE SCALE GENOMIC DNA]</scope>
    <source>
        <strain evidence="4 5">DXS22W</strain>
    </source>
</reference>
<dbReference type="SUPFAM" id="SSF54373">
    <property type="entry name" value="FAD-linked reductases, C-terminal domain"/>
    <property type="match status" value="1"/>
</dbReference>
<gene>
    <name evidence="4" type="ORF">AACH10_09970</name>
</gene>
<feature type="domain" description="FAD dependent oxidoreductase" evidence="3">
    <location>
        <begin position="2"/>
        <end position="403"/>
    </location>
</feature>
<dbReference type="PANTHER" id="PTHR13847:SF280">
    <property type="entry name" value="D-AMINO ACID DEHYDROGENASE"/>
    <property type="match status" value="1"/>
</dbReference>
<evidence type="ECO:0000313" key="4">
    <source>
        <dbReference type="EMBL" id="MEK8050564.1"/>
    </source>
</evidence>
<dbReference type="Proteomes" id="UP001365405">
    <property type="component" value="Unassembled WGS sequence"/>
</dbReference>
<keyword evidence="2 4" id="KW-0560">Oxidoreductase</keyword>
<dbReference type="SUPFAM" id="SSF51905">
    <property type="entry name" value="FAD/NAD(P)-binding domain"/>
    <property type="match status" value="1"/>
</dbReference>
<dbReference type="Pfam" id="PF01266">
    <property type="entry name" value="DAO"/>
    <property type="match status" value="1"/>
</dbReference>
<evidence type="ECO:0000259" key="3">
    <source>
        <dbReference type="Pfam" id="PF01266"/>
    </source>
</evidence>
<organism evidence="4 5">
    <name type="scientific">Pseudaquabacterium inlustre</name>
    <dbReference type="NCBI Taxonomy" id="2984192"/>
    <lineage>
        <taxon>Bacteria</taxon>
        <taxon>Pseudomonadati</taxon>
        <taxon>Pseudomonadota</taxon>
        <taxon>Betaproteobacteria</taxon>
        <taxon>Burkholderiales</taxon>
        <taxon>Sphaerotilaceae</taxon>
        <taxon>Pseudaquabacterium</taxon>
    </lineage>
</organism>
<sequence length="424" mass="45660">MRVAVIGAGIVGVTTAFELAADGHAVTVFERRGSVAEETSFANAGVVAPGYVTPWAAPGMPAKVLRHLMGTHAPVRLGRPWAQGQLRWMWRWWRACSQPVWQSNRARMHRLARYSQARLGALSQQLHIEHEQAQGYMVLLRTPKDLAGNRGSLKLLAELGVKFHLVDAARARAIEPGLNPDTPLHAAVHLPDDGVGNCRQFAHLLRGEALRLGAQFRFQRSVLAIEPGTQPLLRHGDAASQDVQAEAFDAIVVCAALGSPGLLRPLGLRLPLAPVHGYSITAPLRIVEGHPEFGPQAAVMDERFKVAISRLGARVRVAGSAELGGRLDRHDARAIATLYKVLDDWYPGCAQLAQVQQWKGARPMLPDGPPVLGASGAPGVWLNLGHGSSGWALSCGSARVLADQIGGRTPDIDVEGLDVGRLRR</sequence>
<evidence type="ECO:0000313" key="5">
    <source>
        <dbReference type="Proteomes" id="UP001365405"/>
    </source>
</evidence>
<dbReference type="EC" id="1.4.99.-" evidence="4"/>
<keyword evidence="5" id="KW-1185">Reference proteome</keyword>
<accession>A0ABU9CFB2</accession>
<dbReference type="Gene3D" id="3.30.9.10">
    <property type="entry name" value="D-Amino Acid Oxidase, subunit A, domain 2"/>
    <property type="match status" value="1"/>
</dbReference>
<dbReference type="InterPro" id="IPR036188">
    <property type="entry name" value="FAD/NAD-bd_sf"/>
</dbReference>
<name>A0ABU9CFB2_9BURK</name>
<evidence type="ECO:0000256" key="2">
    <source>
        <dbReference type="ARBA" id="ARBA00023002"/>
    </source>
</evidence>
<dbReference type="InterPro" id="IPR006076">
    <property type="entry name" value="FAD-dep_OxRdtase"/>
</dbReference>
<dbReference type="NCBIfam" id="NF001933">
    <property type="entry name" value="PRK00711.1"/>
    <property type="match status" value="1"/>
</dbReference>
<dbReference type="PANTHER" id="PTHR13847">
    <property type="entry name" value="SARCOSINE DEHYDROGENASE-RELATED"/>
    <property type="match status" value="1"/>
</dbReference>
<dbReference type="RefSeq" id="WP_341410237.1">
    <property type="nucleotide sequence ID" value="NZ_JBBUTH010000004.1"/>
</dbReference>
<dbReference type="EMBL" id="JBBUTH010000004">
    <property type="protein sequence ID" value="MEK8050564.1"/>
    <property type="molecule type" value="Genomic_DNA"/>
</dbReference>
<proteinExistence type="inferred from homology"/>
<dbReference type="Gene3D" id="3.50.50.60">
    <property type="entry name" value="FAD/NAD(P)-binding domain"/>
    <property type="match status" value="2"/>
</dbReference>
<protein>
    <submittedName>
        <fullName evidence="4">D-amino acid dehydrogenase</fullName>
        <ecNumber evidence="4">1.4.99.-</ecNumber>
    </submittedName>
</protein>
<comment type="similarity">
    <text evidence="1">Belongs to the DadA oxidoreductase family.</text>
</comment>
<comment type="caution">
    <text evidence="4">The sequence shown here is derived from an EMBL/GenBank/DDBJ whole genome shotgun (WGS) entry which is preliminary data.</text>
</comment>
<evidence type="ECO:0000256" key="1">
    <source>
        <dbReference type="ARBA" id="ARBA00009410"/>
    </source>
</evidence>
<dbReference type="GO" id="GO:0016491">
    <property type="term" value="F:oxidoreductase activity"/>
    <property type="evidence" value="ECO:0007669"/>
    <property type="project" value="UniProtKB-KW"/>
</dbReference>